<keyword evidence="2" id="KW-1185">Reference proteome</keyword>
<accession>A0AAD4FCT2</accession>
<gene>
    <name evidence="1" type="ORF">G6011_09859</name>
</gene>
<proteinExistence type="predicted"/>
<dbReference type="EMBL" id="JAANER010000008">
    <property type="protein sequence ID" value="KAG9186751.1"/>
    <property type="molecule type" value="Genomic_DNA"/>
</dbReference>
<dbReference type="AlphaFoldDB" id="A0AAD4FCT2"/>
<reference evidence="1" key="1">
    <citation type="submission" date="2021-07" db="EMBL/GenBank/DDBJ databases">
        <title>Genome Resource of American Ginseng Black Spot Pathogen Alternaria panax.</title>
        <authorList>
            <person name="Qiu C."/>
            <person name="Wang W."/>
            <person name="Liu Z."/>
        </authorList>
    </citation>
    <scope>NUCLEOTIDE SEQUENCE</scope>
    <source>
        <strain evidence="1">BNCC115425</strain>
    </source>
</reference>
<organism evidence="1 2">
    <name type="scientific">Alternaria panax</name>
    <dbReference type="NCBI Taxonomy" id="48097"/>
    <lineage>
        <taxon>Eukaryota</taxon>
        <taxon>Fungi</taxon>
        <taxon>Dikarya</taxon>
        <taxon>Ascomycota</taxon>
        <taxon>Pezizomycotina</taxon>
        <taxon>Dothideomycetes</taxon>
        <taxon>Pleosporomycetidae</taxon>
        <taxon>Pleosporales</taxon>
        <taxon>Pleosporineae</taxon>
        <taxon>Pleosporaceae</taxon>
        <taxon>Alternaria</taxon>
        <taxon>Alternaria sect. Panax</taxon>
    </lineage>
</organism>
<comment type="caution">
    <text evidence="1">The sequence shown here is derived from an EMBL/GenBank/DDBJ whole genome shotgun (WGS) entry which is preliminary data.</text>
</comment>
<evidence type="ECO:0000313" key="1">
    <source>
        <dbReference type="EMBL" id="KAG9186751.1"/>
    </source>
</evidence>
<evidence type="ECO:0008006" key="3">
    <source>
        <dbReference type="Google" id="ProtNLM"/>
    </source>
</evidence>
<sequence>MSRRAYHFVSKVELVDDVKRMVLDYLSLSADLQALCLTSKSWNPLATEYLYRKIVLDVRACDGQLALFHRCVDMGARKHLVHTRSLSLLNIPRWESGAISPADDPMSEVLRKDFVLQILQALPSDKLGEFRYVAQSNESLNANILGLLQEHQQAIDRLHMSHGSVRQLIYPRMRCVTAGFQGEYEQTHGFVQSALALPVLESLSLLFQEGWSKNVHDYWRGGHHVGAFKDQKIVARILMLEGCMPEAFGSALPQVFDLSRVTKLALLDCKSGLLQHLSSSRELRNLVDFELRTLEHFDDIASENARTLFVRNKSLLHLRLHINGLHSISLDPQDQDPPDTAPYLWPLRPTLKTLSLLDLYREGDNMHFAFPNSYELQHICSQFSALEQLGLSLYDFNISAAVVEERHDYLVQCLGPVGKLKNLRILQLYQDRVSTVRIGRHPSKPRVNIRKIHQEFATRFFQWAHTQCPLLEVLIWGTCEENYHFKAQRVAEDEMKGRDTSYCVVERAPQECFVKKVLELDDGHFQIVAASVTRSQIRDDFPELHILNYDTGRYVEGRLADEAVR</sequence>
<name>A0AAD4FCT2_9PLEO</name>
<evidence type="ECO:0000313" key="2">
    <source>
        <dbReference type="Proteomes" id="UP001199106"/>
    </source>
</evidence>
<protein>
    <recommendedName>
        <fullName evidence="3">F-box domain-containing protein</fullName>
    </recommendedName>
</protein>
<dbReference type="Proteomes" id="UP001199106">
    <property type="component" value="Unassembled WGS sequence"/>
</dbReference>